<dbReference type="EMBL" id="CP123584">
    <property type="protein sequence ID" value="WZK90571.1"/>
    <property type="molecule type" value="Genomic_DNA"/>
</dbReference>
<evidence type="ECO:0000313" key="2">
    <source>
        <dbReference type="EMBL" id="WZK90571.1"/>
    </source>
</evidence>
<sequence length="105" mass="11632">MPLLELSSTTVYQRNTLVPDRADLKHHAGLLDRMAEAQGLDLQDAVISGQIPFDEIADSVLRCAQCSNPGHCESWLATHQDGPVGTPQYCRNKELFELGRYGRGH</sequence>
<evidence type="ECO:0000313" key="3">
    <source>
        <dbReference type="Proteomes" id="UP001623232"/>
    </source>
</evidence>
<accession>A0ABZ2XWU2</accession>
<feature type="domain" description="DUF6455" evidence="1">
    <location>
        <begin position="20"/>
        <end position="97"/>
    </location>
</feature>
<gene>
    <name evidence="2" type="ORF">QEZ52_08500</name>
</gene>
<proteinExistence type="predicted"/>
<dbReference type="RefSeq" id="WP_406649434.1">
    <property type="nucleotide sequence ID" value="NZ_CP123584.1"/>
</dbReference>
<dbReference type="Pfam" id="PF20056">
    <property type="entry name" value="DUF6455"/>
    <property type="match status" value="1"/>
</dbReference>
<reference evidence="2 3" key="1">
    <citation type="submission" date="2023-04" db="EMBL/GenBank/DDBJ databases">
        <title>Complete genome sequence of Alisedimentitalea scapharcae.</title>
        <authorList>
            <person name="Rong J.-C."/>
            <person name="Yi M.-L."/>
            <person name="Zhao Q."/>
        </authorList>
    </citation>
    <scope>NUCLEOTIDE SEQUENCE [LARGE SCALE GENOMIC DNA]</scope>
    <source>
        <strain evidence="2 3">KCTC 42119</strain>
    </source>
</reference>
<name>A0ABZ2XWU2_9RHOB</name>
<organism evidence="2 3">
    <name type="scientific">Aliisedimentitalea scapharcae</name>
    <dbReference type="NCBI Taxonomy" id="1524259"/>
    <lineage>
        <taxon>Bacteria</taxon>
        <taxon>Pseudomonadati</taxon>
        <taxon>Pseudomonadota</taxon>
        <taxon>Alphaproteobacteria</taxon>
        <taxon>Rhodobacterales</taxon>
        <taxon>Roseobacteraceae</taxon>
        <taxon>Aliisedimentitalea</taxon>
    </lineage>
</organism>
<evidence type="ECO:0000259" key="1">
    <source>
        <dbReference type="Pfam" id="PF20056"/>
    </source>
</evidence>
<protein>
    <submittedName>
        <fullName evidence="2">DUF6455 family protein</fullName>
    </submittedName>
</protein>
<dbReference type="Proteomes" id="UP001623232">
    <property type="component" value="Chromosome"/>
</dbReference>
<dbReference type="InterPro" id="IPR045601">
    <property type="entry name" value="DUF6455"/>
</dbReference>
<keyword evidence="3" id="KW-1185">Reference proteome</keyword>